<evidence type="ECO:0000313" key="3">
    <source>
        <dbReference type="EMBL" id="SHG71204.1"/>
    </source>
</evidence>
<dbReference type="Gene3D" id="3.40.50.1820">
    <property type="entry name" value="alpha/beta hydrolase"/>
    <property type="match status" value="1"/>
</dbReference>
<dbReference type="InterPro" id="IPR029058">
    <property type="entry name" value="AB_hydrolase_fold"/>
</dbReference>
<evidence type="ECO:0000313" key="4">
    <source>
        <dbReference type="Proteomes" id="UP000184532"/>
    </source>
</evidence>
<protein>
    <submittedName>
        <fullName evidence="3">Acetyl esterase/lipase</fullName>
    </submittedName>
</protein>
<keyword evidence="4" id="KW-1185">Reference proteome</keyword>
<name>A0A1M5M1H2_9FLAO</name>
<gene>
    <name evidence="3" type="ORF">SAMN04488116_2216</name>
</gene>
<keyword evidence="1" id="KW-0378">Hydrolase</keyword>
<dbReference type="PANTHER" id="PTHR48081">
    <property type="entry name" value="AB HYDROLASE SUPERFAMILY PROTEIN C4A8.06C"/>
    <property type="match status" value="1"/>
</dbReference>
<dbReference type="InterPro" id="IPR049492">
    <property type="entry name" value="BD-FAE-like_dom"/>
</dbReference>
<dbReference type="SUPFAM" id="SSF53474">
    <property type="entry name" value="alpha/beta-Hydrolases"/>
    <property type="match status" value="1"/>
</dbReference>
<dbReference type="Proteomes" id="UP000184532">
    <property type="component" value="Unassembled WGS sequence"/>
</dbReference>
<reference evidence="4" key="1">
    <citation type="submission" date="2016-11" db="EMBL/GenBank/DDBJ databases">
        <authorList>
            <person name="Varghese N."/>
            <person name="Submissions S."/>
        </authorList>
    </citation>
    <scope>NUCLEOTIDE SEQUENCE [LARGE SCALE GENOMIC DNA]</scope>
    <source>
        <strain evidence="4">DSM 22638</strain>
    </source>
</reference>
<sequence length="277" mass="31333">MVHPIHKLQEEITSLCNITYKSVDGRQLQLDVFVPSKKLGEEPWHELLERPTPTLVYYHGGGWVEGDRFSRFLEVLPYLEKGWAVINVDYRLLQETDLFGGIEDCLDALNWVGEHAVEYNLDPAQVYVSGESAGGHLALLTGMMNQESMRELFAKKRTQKVAGIINWFGITDVGKAVDFWNDPEYTRLIDQGSKGIADSHYKRISPISYVTEDVPPIISIHGDADINVDVGQSSELHRKLDQLGVKNQLVIVPGKKHGGFSAEELTDCYDQIWKFFN</sequence>
<evidence type="ECO:0000256" key="1">
    <source>
        <dbReference type="ARBA" id="ARBA00022801"/>
    </source>
</evidence>
<dbReference type="InterPro" id="IPR050300">
    <property type="entry name" value="GDXG_lipolytic_enzyme"/>
</dbReference>
<proteinExistence type="predicted"/>
<dbReference type="Pfam" id="PF20434">
    <property type="entry name" value="BD-FAE"/>
    <property type="match status" value="1"/>
</dbReference>
<dbReference type="GO" id="GO:0016787">
    <property type="term" value="F:hydrolase activity"/>
    <property type="evidence" value="ECO:0007669"/>
    <property type="project" value="UniProtKB-KW"/>
</dbReference>
<accession>A0A1M5M1H2</accession>
<dbReference type="RefSeq" id="WP_165614887.1">
    <property type="nucleotide sequence ID" value="NZ_FQWL01000003.1"/>
</dbReference>
<organism evidence="3 4">
    <name type="scientific">Flagellimonas flava</name>
    <dbReference type="NCBI Taxonomy" id="570519"/>
    <lineage>
        <taxon>Bacteria</taxon>
        <taxon>Pseudomonadati</taxon>
        <taxon>Bacteroidota</taxon>
        <taxon>Flavobacteriia</taxon>
        <taxon>Flavobacteriales</taxon>
        <taxon>Flavobacteriaceae</taxon>
        <taxon>Flagellimonas</taxon>
    </lineage>
</organism>
<feature type="domain" description="BD-FAE-like" evidence="2">
    <location>
        <begin position="49"/>
        <end position="240"/>
    </location>
</feature>
<evidence type="ECO:0000259" key="2">
    <source>
        <dbReference type="Pfam" id="PF20434"/>
    </source>
</evidence>
<dbReference type="AlphaFoldDB" id="A0A1M5M1H2"/>
<dbReference type="STRING" id="570519.SAMN04488116_2216"/>
<dbReference type="EMBL" id="FQWL01000003">
    <property type="protein sequence ID" value="SHG71204.1"/>
    <property type="molecule type" value="Genomic_DNA"/>
</dbReference>